<feature type="signal peptide" evidence="2">
    <location>
        <begin position="1"/>
        <end position="22"/>
    </location>
</feature>
<proteinExistence type="predicted"/>
<feature type="compositionally biased region" description="Low complexity" evidence="1">
    <location>
        <begin position="106"/>
        <end position="117"/>
    </location>
</feature>
<comment type="caution">
    <text evidence="3">The sequence shown here is derived from an EMBL/GenBank/DDBJ whole genome shotgun (WGS) entry which is preliminary data.</text>
</comment>
<accession>A0AA42SQJ2</accession>
<evidence type="ECO:0000256" key="2">
    <source>
        <dbReference type="SAM" id="SignalP"/>
    </source>
</evidence>
<evidence type="ECO:0000256" key="1">
    <source>
        <dbReference type="SAM" id="MobiDB-lite"/>
    </source>
</evidence>
<evidence type="ECO:0000313" key="3">
    <source>
        <dbReference type="EMBL" id="MDH1054930.1"/>
    </source>
</evidence>
<feature type="region of interest" description="Disordered" evidence="1">
    <location>
        <begin position="106"/>
        <end position="140"/>
    </location>
</feature>
<name>A0AA42SQJ2_AQUAC</name>
<feature type="chain" id="PRO_5041344228" evidence="2">
    <location>
        <begin position="23"/>
        <end position="154"/>
    </location>
</feature>
<evidence type="ECO:0000313" key="4">
    <source>
        <dbReference type="Proteomes" id="UP001158730"/>
    </source>
</evidence>
<gene>
    <name evidence="3" type="ORF">N5C05_09190</name>
</gene>
<keyword evidence="2" id="KW-0732">Signal</keyword>
<dbReference type="AlphaFoldDB" id="A0AA42SQJ2"/>
<dbReference type="EMBL" id="JAOBYN010000007">
    <property type="protein sequence ID" value="MDH1054930.1"/>
    <property type="molecule type" value="Genomic_DNA"/>
</dbReference>
<sequence length="154" mass="16059">MSVSPRTALLTCALLCCGAVSGETLIPLNGQSQQQIQNDVAACQSQASGNSATSSSGTGGERLRGAAVGAAAGAAAAEVRGQRHDEVYDRIDDDVKQQYRQKQAREAAAAGVVVGGSRQRRERRADRRNEQAAQSGSSQAYINCMSARGYSLSP</sequence>
<reference evidence="3" key="1">
    <citation type="submission" date="2022-09" db="EMBL/GenBank/DDBJ databases">
        <title>Intensive care unit water sources are persistently colonized with multi-drug resistant bacteria and are the site of extensive horizontal gene transfer of antibiotic resistance genes.</title>
        <authorList>
            <person name="Diorio-Toth L."/>
        </authorList>
    </citation>
    <scope>NUCLEOTIDE SEQUENCE</scope>
    <source>
        <strain evidence="3">GD03990</strain>
    </source>
</reference>
<organism evidence="3 4">
    <name type="scientific">Aquipseudomonas alcaligenes</name>
    <name type="common">Pseudomonas alcaligenes</name>
    <dbReference type="NCBI Taxonomy" id="43263"/>
    <lineage>
        <taxon>Bacteria</taxon>
        <taxon>Pseudomonadati</taxon>
        <taxon>Pseudomonadota</taxon>
        <taxon>Gammaproteobacteria</taxon>
        <taxon>Pseudomonadales</taxon>
        <taxon>Pseudomonadaceae</taxon>
        <taxon>Aquipseudomonas</taxon>
    </lineage>
</organism>
<dbReference type="Proteomes" id="UP001158730">
    <property type="component" value="Unassembled WGS sequence"/>
</dbReference>
<protein>
    <submittedName>
        <fullName evidence="3">YMGG-like glycine zipper-containing protein</fullName>
    </submittedName>
</protein>
<dbReference type="RefSeq" id="WP_280053697.1">
    <property type="nucleotide sequence ID" value="NZ_JAOBYN010000007.1"/>
</dbReference>